<comment type="catalytic activity">
    <reaction evidence="15">
        <text>13-(9Z-hexadecenoyloxy)-octadecanoate + H2O = 13-hydroxy-octadecanoate + (9Z)-hexadecenoate + H(+)</text>
        <dbReference type="Rhea" id="RHEA:52076"/>
        <dbReference type="ChEBI" id="CHEBI:15377"/>
        <dbReference type="ChEBI" id="CHEBI:15378"/>
        <dbReference type="ChEBI" id="CHEBI:32372"/>
        <dbReference type="ChEBI" id="CHEBI:136304"/>
        <dbReference type="ChEBI" id="CHEBI:136315"/>
    </reaction>
    <physiologicalReaction direction="left-to-right" evidence="15">
        <dbReference type="Rhea" id="RHEA:52077"/>
    </physiologicalReaction>
</comment>
<dbReference type="AlphaFoldDB" id="A0A1B6KI76"/>
<dbReference type="EMBL" id="GEBQ01028820">
    <property type="protein sequence ID" value="JAT11157.1"/>
    <property type="molecule type" value="Transcribed_RNA"/>
</dbReference>
<evidence type="ECO:0000256" key="1">
    <source>
        <dbReference type="ARBA" id="ARBA00000923"/>
    </source>
</evidence>
<evidence type="ECO:0000256" key="9">
    <source>
        <dbReference type="ARBA" id="ARBA00047863"/>
    </source>
</evidence>
<dbReference type="PANTHER" id="PTHR10989:SF16">
    <property type="entry name" value="AT02829P-RELATED"/>
    <property type="match status" value="1"/>
</dbReference>
<evidence type="ECO:0000256" key="3">
    <source>
        <dbReference type="ARBA" id="ARBA00009300"/>
    </source>
</evidence>
<gene>
    <name evidence="18" type="ORF">g.23669</name>
</gene>
<comment type="catalytic activity">
    <reaction evidence="12">
        <text>9-(9Z-octadecenoyloxy)-octadecanoate + H2O = 9-hydroxy-octadecanoate + (9Z)-octadecenoate + H(+)</text>
        <dbReference type="Rhea" id="RHEA:52048"/>
        <dbReference type="ChEBI" id="CHEBI:15377"/>
        <dbReference type="ChEBI" id="CHEBI:15378"/>
        <dbReference type="ChEBI" id="CHEBI:30823"/>
        <dbReference type="ChEBI" id="CHEBI:136282"/>
        <dbReference type="ChEBI" id="CHEBI:136286"/>
    </reaction>
    <physiologicalReaction direction="left-to-right" evidence="12">
        <dbReference type="Rhea" id="RHEA:52049"/>
    </physiologicalReaction>
</comment>
<dbReference type="GO" id="GO:0016020">
    <property type="term" value="C:membrane"/>
    <property type="evidence" value="ECO:0007669"/>
    <property type="project" value="InterPro"/>
</dbReference>
<dbReference type="GO" id="GO:0012505">
    <property type="term" value="C:endomembrane system"/>
    <property type="evidence" value="ECO:0007669"/>
    <property type="project" value="UniProtKB-SubCell"/>
</dbReference>
<comment type="similarity">
    <text evidence="3">Belongs to the AIG1 family.</text>
</comment>
<protein>
    <recommendedName>
        <fullName evidence="19">Androgen-dependent TFPI-regulating protein</fullName>
    </recommendedName>
</protein>
<proteinExistence type="inferred from homology"/>
<evidence type="ECO:0008006" key="19">
    <source>
        <dbReference type="Google" id="ProtNLM"/>
    </source>
</evidence>
<comment type="catalytic activity">
    <reaction evidence="11">
        <text>12-(9Z-octadecenoyloxy)-octadecanoate + H2O = 12-hydroxyoctadecanoate + (9Z)-octadecenoate + H(+)</text>
        <dbReference type="Rhea" id="RHEA:52060"/>
        <dbReference type="ChEBI" id="CHEBI:15377"/>
        <dbReference type="ChEBI" id="CHEBI:15378"/>
        <dbReference type="ChEBI" id="CHEBI:30823"/>
        <dbReference type="ChEBI" id="CHEBI:84201"/>
        <dbReference type="ChEBI" id="CHEBI:136302"/>
    </reaction>
    <physiologicalReaction direction="left-to-right" evidence="11">
        <dbReference type="Rhea" id="RHEA:52061"/>
    </physiologicalReaction>
</comment>
<keyword evidence="4 17" id="KW-0812">Transmembrane</keyword>
<dbReference type="Pfam" id="PF04750">
    <property type="entry name" value="Far-17a_AIG1"/>
    <property type="match status" value="1"/>
</dbReference>
<comment type="catalytic activity">
    <reaction evidence="14">
        <text>13-(9Z-octadecenoyloxy)-octadecanoate + H2O = 13-hydroxy-octadecanoate + (9Z)-octadecenoate + H(+)</text>
        <dbReference type="Rhea" id="RHEA:52064"/>
        <dbReference type="ChEBI" id="CHEBI:15377"/>
        <dbReference type="ChEBI" id="CHEBI:15378"/>
        <dbReference type="ChEBI" id="CHEBI:30823"/>
        <dbReference type="ChEBI" id="CHEBI:136303"/>
        <dbReference type="ChEBI" id="CHEBI:136304"/>
    </reaction>
    <physiologicalReaction direction="left-to-right" evidence="14">
        <dbReference type="Rhea" id="RHEA:52065"/>
    </physiologicalReaction>
</comment>
<evidence type="ECO:0000256" key="7">
    <source>
        <dbReference type="ARBA" id="ARBA00047368"/>
    </source>
</evidence>
<evidence type="ECO:0000256" key="4">
    <source>
        <dbReference type="ARBA" id="ARBA00022692"/>
    </source>
</evidence>
<comment type="subcellular location">
    <subcellularLocation>
        <location evidence="2">Endomembrane system</location>
        <topology evidence="2">Multi-pass membrane protein</topology>
    </subcellularLocation>
</comment>
<organism evidence="18">
    <name type="scientific">Graphocephala atropunctata</name>
    <dbReference type="NCBI Taxonomy" id="36148"/>
    <lineage>
        <taxon>Eukaryota</taxon>
        <taxon>Metazoa</taxon>
        <taxon>Ecdysozoa</taxon>
        <taxon>Arthropoda</taxon>
        <taxon>Hexapoda</taxon>
        <taxon>Insecta</taxon>
        <taxon>Pterygota</taxon>
        <taxon>Neoptera</taxon>
        <taxon>Paraneoptera</taxon>
        <taxon>Hemiptera</taxon>
        <taxon>Auchenorrhyncha</taxon>
        <taxon>Membracoidea</taxon>
        <taxon>Cicadellidae</taxon>
        <taxon>Cicadellinae</taxon>
        <taxon>Cicadellini</taxon>
        <taxon>Graphocephala</taxon>
    </lineage>
</organism>
<evidence type="ECO:0000256" key="15">
    <source>
        <dbReference type="ARBA" id="ARBA00049322"/>
    </source>
</evidence>
<name>A0A1B6KI76_9HEMI</name>
<dbReference type="PANTHER" id="PTHR10989">
    <property type="entry name" value="ANDROGEN-INDUCED PROTEIN 1-RELATED"/>
    <property type="match status" value="1"/>
</dbReference>
<comment type="catalytic activity">
    <reaction evidence="7">
        <text>12-hexadecanoyloxy-octadecanoate + H2O = 12-hydroxyoctadecanoate + hexadecanoate + H(+)</text>
        <dbReference type="Rhea" id="RHEA:52056"/>
        <dbReference type="ChEBI" id="CHEBI:7896"/>
        <dbReference type="ChEBI" id="CHEBI:15377"/>
        <dbReference type="ChEBI" id="CHEBI:15378"/>
        <dbReference type="ChEBI" id="CHEBI:83677"/>
        <dbReference type="ChEBI" id="CHEBI:84201"/>
    </reaction>
    <physiologicalReaction direction="left-to-right" evidence="7">
        <dbReference type="Rhea" id="RHEA:52057"/>
    </physiologicalReaction>
</comment>
<evidence type="ECO:0000256" key="17">
    <source>
        <dbReference type="SAM" id="Phobius"/>
    </source>
</evidence>
<evidence type="ECO:0000256" key="14">
    <source>
        <dbReference type="ARBA" id="ARBA00049296"/>
    </source>
</evidence>
<comment type="catalytic activity">
    <reaction evidence="13">
        <text>9-octadecanoyloxy-octadecanoate + H2O = 9-hydroxy-octadecanoate + octadecanoate + H(+)</text>
        <dbReference type="Rhea" id="RHEA:52096"/>
        <dbReference type="ChEBI" id="CHEBI:15377"/>
        <dbReference type="ChEBI" id="CHEBI:15378"/>
        <dbReference type="ChEBI" id="CHEBI:25629"/>
        <dbReference type="ChEBI" id="CHEBI:136286"/>
        <dbReference type="ChEBI" id="CHEBI:136373"/>
    </reaction>
    <physiologicalReaction direction="left-to-right" evidence="13">
        <dbReference type="Rhea" id="RHEA:52097"/>
    </physiologicalReaction>
</comment>
<comment type="catalytic activity">
    <reaction evidence="1">
        <text>9-(9Z-hexadecenoyloxy)-octadecanoate + H2O = (9Z)-hexadecenoate + 9-hydroxy-octadecanoate + H(+)</text>
        <dbReference type="Rhea" id="RHEA:52068"/>
        <dbReference type="ChEBI" id="CHEBI:15377"/>
        <dbReference type="ChEBI" id="CHEBI:15378"/>
        <dbReference type="ChEBI" id="CHEBI:32372"/>
        <dbReference type="ChEBI" id="CHEBI:136286"/>
        <dbReference type="ChEBI" id="CHEBI:136309"/>
    </reaction>
    <physiologicalReaction direction="left-to-right" evidence="1">
        <dbReference type="Rhea" id="RHEA:52069"/>
    </physiologicalReaction>
</comment>
<evidence type="ECO:0000256" key="8">
    <source>
        <dbReference type="ARBA" id="ARBA00047427"/>
    </source>
</evidence>
<evidence type="ECO:0000256" key="13">
    <source>
        <dbReference type="ARBA" id="ARBA00049221"/>
    </source>
</evidence>
<feature type="transmembrane region" description="Helical" evidence="17">
    <location>
        <begin position="127"/>
        <end position="150"/>
    </location>
</feature>
<feature type="transmembrane region" description="Helical" evidence="17">
    <location>
        <begin position="170"/>
        <end position="188"/>
    </location>
</feature>
<dbReference type="InterPro" id="IPR006838">
    <property type="entry name" value="ADTRP_AIG1"/>
</dbReference>
<comment type="catalytic activity">
    <reaction evidence="16">
        <text>12-(9Z-hexadecenoyloxy)-octadecanoate + H2O = 12-hydroxyoctadecanoate + (9Z)-hexadecenoate + H(+)</text>
        <dbReference type="Rhea" id="RHEA:52072"/>
        <dbReference type="ChEBI" id="CHEBI:15377"/>
        <dbReference type="ChEBI" id="CHEBI:15378"/>
        <dbReference type="ChEBI" id="CHEBI:32372"/>
        <dbReference type="ChEBI" id="CHEBI:84201"/>
        <dbReference type="ChEBI" id="CHEBI:136312"/>
    </reaction>
    <physiologicalReaction direction="left-to-right" evidence="16">
        <dbReference type="Rhea" id="RHEA:52073"/>
    </physiologicalReaction>
</comment>
<evidence type="ECO:0000256" key="6">
    <source>
        <dbReference type="ARBA" id="ARBA00023136"/>
    </source>
</evidence>
<evidence type="ECO:0000256" key="16">
    <source>
        <dbReference type="ARBA" id="ARBA00049428"/>
    </source>
</evidence>
<keyword evidence="5 17" id="KW-1133">Transmembrane helix</keyword>
<comment type="catalytic activity">
    <reaction evidence="8">
        <text>13-octadecanoyloxy-octadecanoate + H2O = 13-hydroxy-octadecanoate + octadecanoate + H(+)</text>
        <dbReference type="Rhea" id="RHEA:52084"/>
        <dbReference type="ChEBI" id="CHEBI:15377"/>
        <dbReference type="ChEBI" id="CHEBI:15378"/>
        <dbReference type="ChEBI" id="CHEBI:25629"/>
        <dbReference type="ChEBI" id="CHEBI:136304"/>
        <dbReference type="ChEBI" id="CHEBI:136335"/>
    </reaction>
    <physiologicalReaction direction="left-to-right" evidence="8">
        <dbReference type="Rhea" id="RHEA:52085"/>
    </physiologicalReaction>
</comment>
<accession>A0A1B6KI76</accession>
<feature type="transmembrane region" description="Helical" evidence="17">
    <location>
        <begin position="232"/>
        <end position="256"/>
    </location>
</feature>
<feature type="transmembrane region" description="Helical" evidence="17">
    <location>
        <begin position="90"/>
        <end position="111"/>
    </location>
</feature>
<keyword evidence="6 17" id="KW-0472">Membrane</keyword>
<evidence type="ECO:0000313" key="18">
    <source>
        <dbReference type="EMBL" id="JAT11157.1"/>
    </source>
</evidence>
<evidence type="ECO:0000256" key="10">
    <source>
        <dbReference type="ARBA" id="ARBA00048680"/>
    </source>
</evidence>
<reference evidence="18" key="1">
    <citation type="submission" date="2015-11" db="EMBL/GenBank/DDBJ databases">
        <title>De novo transcriptome assembly of four potential Pierce s Disease insect vectors from Arizona vineyards.</title>
        <authorList>
            <person name="Tassone E.E."/>
        </authorList>
    </citation>
    <scope>NUCLEOTIDE SEQUENCE</scope>
</reference>
<sequence>QPASHHRYRITYFRDSSWMSRSGVSRPWTLQLPKMNNLTRQVFHVGVAAYYMVVTHWMKENLLRNTKEDDIHDPVVKTLKRFSLRYLTNWTFTLQTTYFYIAVGGEVLALFKGQEKIKERINQFKNYFFTVLVAPMALVVSIFFWGVWFVDRELIFPTVIDKFLPPWINHSLHTTTSLIVLLEMYLCFHKYPAFKPALLGITLYLLLYSVCLLGTYFQSGIWLYPIFKMLNWTLRILICLATYILAIALYGAGYFLNKVLWDEKQTVKRAPRKKHKKH</sequence>
<evidence type="ECO:0000256" key="11">
    <source>
        <dbReference type="ARBA" id="ARBA00048701"/>
    </source>
</evidence>
<comment type="catalytic activity">
    <reaction evidence="10">
        <text>12-octadecanoyloxy-octadecanoate + H2O = 12-hydroxyoctadecanoate + octadecanoate + H(+)</text>
        <dbReference type="Rhea" id="RHEA:52080"/>
        <dbReference type="ChEBI" id="CHEBI:15377"/>
        <dbReference type="ChEBI" id="CHEBI:15378"/>
        <dbReference type="ChEBI" id="CHEBI:25629"/>
        <dbReference type="ChEBI" id="CHEBI:84201"/>
        <dbReference type="ChEBI" id="CHEBI:136330"/>
    </reaction>
    <physiologicalReaction direction="left-to-right" evidence="10">
        <dbReference type="Rhea" id="RHEA:52081"/>
    </physiologicalReaction>
</comment>
<comment type="catalytic activity">
    <reaction evidence="9">
        <text>9-hexadecanoyloxy-octadecanoate + H2O = 9-hydroxy-octadecanoate + hexadecanoate + H(+)</text>
        <dbReference type="Rhea" id="RHEA:52052"/>
        <dbReference type="ChEBI" id="CHEBI:7896"/>
        <dbReference type="ChEBI" id="CHEBI:15377"/>
        <dbReference type="ChEBI" id="CHEBI:15378"/>
        <dbReference type="ChEBI" id="CHEBI:83670"/>
        <dbReference type="ChEBI" id="CHEBI:136286"/>
    </reaction>
    <physiologicalReaction direction="left-to-right" evidence="9">
        <dbReference type="Rhea" id="RHEA:52053"/>
    </physiologicalReaction>
</comment>
<feature type="transmembrane region" description="Helical" evidence="17">
    <location>
        <begin position="197"/>
        <end position="217"/>
    </location>
</feature>
<evidence type="ECO:0000256" key="12">
    <source>
        <dbReference type="ARBA" id="ARBA00048800"/>
    </source>
</evidence>
<evidence type="ECO:0000256" key="5">
    <source>
        <dbReference type="ARBA" id="ARBA00022989"/>
    </source>
</evidence>
<feature type="non-terminal residue" evidence="18">
    <location>
        <position position="1"/>
    </location>
</feature>
<feature type="transmembrane region" description="Helical" evidence="17">
    <location>
        <begin position="42"/>
        <end position="58"/>
    </location>
</feature>
<evidence type="ECO:0000256" key="2">
    <source>
        <dbReference type="ARBA" id="ARBA00004127"/>
    </source>
</evidence>